<protein>
    <submittedName>
        <fullName evidence="1">Uncharacterized protein</fullName>
    </submittedName>
</protein>
<gene>
    <name evidence="1" type="ORF">HU758_011495</name>
</gene>
<evidence type="ECO:0000313" key="2">
    <source>
        <dbReference type="Proteomes" id="UP000624243"/>
    </source>
</evidence>
<proteinExistence type="predicted"/>
<organism evidence="1 2">
    <name type="scientific">Pseudomonas kurunegalensis</name>
    <dbReference type="NCBI Taxonomy" id="485880"/>
    <lineage>
        <taxon>Bacteria</taxon>
        <taxon>Pseudomonadati</taxon>
        <taxon>Pseudomonadota</taxon>
        <taxon>Gammaproteobacteria</taxon>
        <taxon>Pseudomonadales</taxon>
        <taxon>Pseudomonadaceae</taxon>
        <taxon>Pseudomonas</taxon>
    </lineage>
</organism>
<comment type="caution">
    <text evidence="1">The sequence shown here is derived from an EMBL/GenBank/DDBJ whole genome shotgun (WGS) entry which is preliminary data.</text>
</comment>
<dbReference type="EMBL" id="JABWSB020000006">
    <property type="protein sequence ID" value="MBV4515831.1"/>
    <property type="molecule type" value="Genomic_DNA"/>
</dbReference>
<sequence length="76" mass="8351">MPAKNLTQCMAPAWPVFAGKPAPTGIAQTFTHFCLTNRYRFTTLNAQQPSASLTGSNNTRSPFDNTTFTAAQRKTR</sequence>
<dbReference type="Proteomes" id="UP000624243">
    <property type="component" value="Unassembled WGS sequence"/>
</dbReference>
<accession>A0ACC5UN99</accession>
<name>A0ACC5UN99_9PSED</name>
<keyword evidence="2" id="KW-1185">Reference proteome</keyword>
<evidence type="ECO:0000313" key="1">
    <source>
        <dbReference type="EMBL" id="MBV4515831.1"/>
    </source>
</evidence>
<reference evidence="1 2" key="1">
    <citation type="journal article" date="2020" name="Microorganisms">
        <title>Reliable Identification of Environmental Pseudomonas Isolates Using the rpoD Gene.</title>
        <authorList>
            <consortium name="The Broad Institute Genome Sequencing Platform"/>
            <person name="Girard L."/>
            <person name="Lood C."/>
            <person name="Rokni-Zadeh H."/>
            <person name="van Noort V."/>
            <person name="Lavigne R."/>
            <person name="De Mot R."/>
        </authorList>
    </citation>
    <scope>NUCLEOTIDE SEQUENCE [LARGE SCALE GENOMIC DNA]</scope>
    <source>
        <strain evidence="1 2">RW1P2</strain>
    </source>
</reference>